<proteinExistence type="inferred from homology"/>
<evidence type="ECO:0000256" key="3">
    <source>
        <dbReference type="ARBA" id="ARBA00012140"/>
    </source>
</evidence>
<dbReference type="PROSITE" id="PS51686">
    <property type="entry name" value="SAM_MT_RSMB_NOP"/>
    <property type="match status" value="1"/>
</dbReference>
<dbReference type="RefSeq" id="WP_048570889.1">
    <property type="nucleotide sequence ID" value="NZ_LFVU01000027.1"/>
</dbReference>
<feature type="binding site" evidence="13">
    <location>
        <position position="328"/>
    </location>
    <ligand>
        <name>S-adenosyl-L-methionine</name>
        <dbReference type="ChEBI" id="CHEBI:59789"/>
    </ligand>
</feature>
<dbReference type="PATRIC" id="fig|1121307.3.peg.1070"/>
<dbReference type="PANTHER" id="PTHR22807">
    <property type="entry name" value="NOP2 YEAST -RELATED NOL1/NOP2/FMU SUN DOMAIN-CONTAINING"/>
    <property type="match status" value="1"/>
</dbReference>
<evidence type="ECO:0000256" key="4">
    <source>
        <dbReference type="ARBA" id="ARBA00022490"/>
    </source>
</evidence>
<dbReference type="PRINTS" id="PR02008">
    <property type="entry name" value="RCMTFAMILY"/>
</dbReference>
<comment type="function">
    <text evidence="1">Specifically methylates the cytosine at position 967 (m5C967) of 16S rRNA.</text>
</comment>
<dbReference type="SUPFAM" id="SSF53335">
    <property type="entry name" value="S-adenosyl-L-methionine-dependent methyltransferases"/>
    <property type="match status" value="1"/>
</dbReference>
<comment type="subcellular location">
    <subcellularLocation>
        <location evidence="2">Cytoplasm</location>
    </subcellularLocation>
</comment>
<evidence type="ECO:0000256" key="1">
    <source>
        <dbReference type="ARBA" id="ARBA00002724"/>
    </source>
</evidence>
<feature type="binding site" evidence="13">
    <location>
        <position position="283"/>
    </location>
    <ligand>
        <name>S-adenosyl-L-methionine</name>
        <dbReference type="ChEBI" id="CHEBI:59789"/>
    </ligand>
</feature>
<evidence type="ECO:0000256" key="6">
    <source>
        <dbReference type="ARBA" id="ARBA00022603"/>
    </source>
</evidence>
<feature type="active site" description="Nucleophile" evidence="13">
    <location>
        <position position="381"/>
    </location>
</feature>
<dbReference type="PANTHER" id="PTHR22807:SF53">
    <property type="entry name" value="RIBOSOMAL RNA SMALL SUBUNIT METHYLTRANSFERASE B-RELATED"/>
    <property type="match status" value="1"/>
</dbReference>
<feature type="domain" description="SAM-dependent MTase RsmB/NOP-type" evidence="14">
    <location>
        <begin position="170"/>
        <end position="443"/>
    </location>
</feature>
<evidence type="ECO:0000256" key="11">
    <source>
        <dbReference type="ARBA" id="ARBA00031088"/>
    </source>
</evidence>
<keyword evidence="5" id="KW-0698">rRNA processing</keyword>
<dbReference type="NCBIfam" id="TIGR00446">
    <property type="entry name" value="nop2p"/>
    <property type="match status" value="1"/>
</dbReference>
<evidence type="ECO:0000256" key="2">
    <source>
        <dbReference type="ARBA" id="ARBA00004496"/>
    </source>
</evidence>
<dbReference type="GO" id="GO:0003723">
    <property type="term" value="F:RNA binding"/>
    <property type="evidence" value="ECO:0007669"/>
    <property type="project" value="UniProtKB-UniRule"/>
</dbReference>
<dbReference type="SUPFAM" id="SSF48013">
    <property type="entry name" value="NusB-like"/>
    <property type="match status" value="1"/>
</dbReference>
<evidence type="ECO:0000256" key="10">
    <source>
        <dbReference type="ARBA" id="ARBA00030399"/>
    </source>
</evidence>
<keyword evidence="7 13" id="KW-0808">Transferase</keyword>
<evidence type="ECO:0000313" key="15">
    <source>
        <dbReference type="EMBL" id="KMT21453.1"/>
    </source>
</evidence>
<dbReference type="Pfam" id="PF01189">
    <property type="entry name" value="Methyltr_RsmB-F"/>
    <property type="match status" value="1"/>
</dbReference>
<evidence type="ECO:0000259" key="14">
    <source>
        <dbReference type="PROSITE" id="PS51686"/>
    </source>
</evidence>
<gene>
    <name evidence="15" type="primary">rsmB</name>
    <name evidence="15" type="ORF">CLCY_2c02130</name>
</gene>
<evidence type="ECO:0000313" key="16">
    <source>
        <dbReference type="Proteomes" id="UP000036756"/>
    </source>
</evidence>
<dbReference type="InterPro" id="IPR054728">
    <property type="entry name" value="RsmB-like_ferredoxin"/>
</dbReference>
<dbReference type="Gene3D" id="3.30.70.1170">
    <property type="entry name" value="Sun protein, domain 3"/>
    <property type="match status" value="1"/>
</dbReference>
<evidence type="ECO:0000256" key="12">
    <source>
        <dbReference type="ARBA" id="ARBA00047283"/>
    </source>
</evidence>
<feature type="binding site" evidence="13">
    <location>
        <begin position="259"/>
        <end position="265"/>
    </location>
    <ligand>
        <name>S-adenosyl-L-methionine</name>
        <dbReference type="ChEBI" id="CHEBI:59789"/>
    </ligand>
</feature>
<dbReference type="InterPro" id="IPR049560">
    <property type="entry name" value="MeTrfase_RsmB-F_NOP2_cat"/>
</dbReference>
<comment type="caution">
    <text evidence="15">The sequence shown here is derived from an EMBL/GenBank/DDBJ whole genome shotgun (WGS) entry which is preliminary data.</text>
</comment>
<dbReference type="AlphaFoldDB" id="A0A0J8DAY2"/>
<evidence type="ECO:0000256" key="13">
    <source>
        <dbReference type="PROSITE-ProRule" id="PRU01023"/>
    </source>
</evidence>
<dbReference type="Pfam" id="PF22458">
    <property type="entry name" value="RsmF-B_ferredox"/>
    <property type="match status" value="1"/>
</dbReference>
<dbReference type="InterPro" id="IPR001678">
    <property type="entry name" value="MeTrfase_RsmB-F_NOP2_dom"/>
</dbReference>
<dbReference type="InterPro" id="IPR023267">
    <property type="entry name" value="RCMT"/>
</dbReference>
<dbReference type="EMBL" id="LFVU01000027">
    <property type="protein sequence ID" value="KMT21453.1"/>
    <property type="molecule type" value="Genomic_DNA"/>
</dbReference>
<dbReference type="InterPro" id="IPR029063">
    <property type="entry name" value="SAM-dependent_MTases_sf"/>
</dbReference>
<dbReference type="InterPro" id="IPR004573">
    <property type="entry name" value="rRNA_ssu_MeTfrase_B"/>
</dbReference>
<dbReference type="Gene3D" id="3.40.50.150">
    <property type="entry name" value="Vaccinia Virus protein VP39"/>
    <property type="match status" value="1"/>
</dbReference>
<dbReference type="STRING" id="1121307.CLCY_2c02130"/>
<evidence type="ECO:0000256" key="7">
    <source>
        <dbReference type="ARBA" id="ARBA00022679"/>
    </source>
</evidence>
<comment type="similarity">
    <text evidence="13">Belongs to the class I-like SAM-binding methyltransferase superfamily. RsmB/NOP family.</text>
</comment>
<reference evidence="15 16" key="1">
    <citation type="submission" date="2015-06" db="EMBL/GenBank/DDBJ databases">
        <title>Draft genome sequence of the purine-degrading Clostridium cylindrosporum HC-1 (DSM 605).</title>
        <authorList>
            <person name="Poehlein A."/>
            <person name="Schiel-Bengelsdorf B."/>
            <person name="Bengelsdorf F."/>
            <person name="Daniel R."/>
            <person name="Duerre P."/>
        </authorList>
    </citation>
    <scope>NUCLEOTIDE SEQUENCE [LARGE SCALE GENOMIC DNA]</scope>
    <source>
        <strain evidence="15 16">DSM 605</strain>
    </source>
</reference>
<keyword evidence="4" id="KW-0963">Cytoplasm</keyword>
<evidence type="ECO:0000256" key="9">
    <source>
        <dbReference type="ARBA" id="ARBA00022884"/>
    </source>
</evidence>
<protein>
    <recommendedName>
        <fullName evidence="3">16S rRNA (cytosine(967)-C(5))-methyltransferase</fullName>
        <ecNumber evidence="3">2.1.1.176</ecNumber>
    </recommendedName>
    <alternativeName>
        <fullName evidence="10">16S rRNA m5C967 methyltransferase</fullName>
    </alternativeName>
    <alternativeName>
        <fullName evidence="11">rRNA (cytosine-C(5)-)-methyltransferase RsmB</fullName>
    </alternativeName>
</protein>
<name>A0A0J8DAY2_CLOCY</name>
<dbReference type="GO" id="GO:0008649">
    <property type="term" value="F:rRNA methyltransferase activity"/>
    <property type="evidence" value="ECO:0007669"/>
    <property type="project" value="InterPro"/>
</dbReference>
<organism evidence="15 16">
    <name type="scientific">Clostridium cylindrosporum DSM 605</name>
    <dbReference type="NCBI Taxonomy" id="1121307"/>
    <lineage>
        <taxon>Bacteria</taxon>
        <taxon>Bacillati</taxon>
        <taxon>Bacillota</taxon>
        <taxon>Clostridia</taxon>
        <taxon>Eubacteriales</taxon>
        <taxon>Clostridiaceae</taxon>
        <taxon>Clostridium</taxon>
    </lineage>
</organism>
<feature type="binding site" evidence="13">
    <location>
        <position position="310"/>
    </location>
    <ligand>
        <name>S-adenosyl-L-methionine</name>
        <dbReference type="ChEBI" id="CHEBI:59789"/>
    </ligand>
</feature>
<sequence>MEDKARYVAVKTLFDIESKGAYSNLKLNYYFKKYELEPSDRGFSTEILYGTIRWKKRLDYIIKKFSKIKIKKISVWTLCCIRTAIYEIYFLDRVPDFATVNQAVEMTKVKEPRDASFVNGILRTILRNRDEFYNIKIQNKIQKMAVEYSQEEWFVQKLIKDFGEKTAKNIMEKSNKTPMLTLRVNTLKTSREYLSDILIEKGCKVELGKVQDSIKVKGLSSLEKSEEFLNGLFTVQDESSMLAAICLSPNEGDKVIDLCSAPGGKSTYMAQIMKNIGEINSFDIHEHKLNLIKDSAERLGINIIKEKLFDSTIFNEEYLDYADKVLVDVPCSGLGIIRKKPEIRWNIKEEDIISLTKIQREILKNASKYVKPKGEIVYSTCTITKEENEDIIEDFLKENNNFEMVDISEFVPFNIDSAKKGYIKLLPGIYDTDGFFIAKLRRKR</sequence>
<accession>A0A0J8DAY2</accession>
<dbReference type="InterPro" id="IPR011023">
    <property type="entry name" value="Nop2p"/>
</dbReference>
<keyword evidence="6 13" id="KW-0489">Methyltransferase</keyword>
<dbReference type="OrthoDB" id="9810297at2"/>
<comment type="catalytic activity">
    <reaction evidence="12">
        <text>cytidine(967) in 16S rRNA + S-adenosyl-L-methionine = 5-methylcytidine(967) in 16S rRNA + S-adenosyl-L-homocysteine + H(+)</text>
        <dbReference type="Rhea" id="RHEA:42748"/>
        <dbReference type="Rhea" id="RHEA-COMP:10219"/>
        <dbReference type="Rhea" id="RHEA-COMP:10220"/>
        <dbReference type="ChEBI" id="CHEBI:15378"/>
        <dbReference type="ChEBI" id="CHEBI:57856"/>
        <dbReference type="ChEBI" id="CHEBI:59789"/>
        <dbReference type="ChEBI" id="CHEBI:74483"/>
        <dbReference type="ChEBI" id="CHEBI:82748"/>
        <dbReference type="EC" id="2.1.1.176"/>
    </reaction>
</comment>
<dbReference type="Pfam" id="PF01029">
    <property type="entry name" value="NusB"/>
    <property type="match status" value="1"/>
</dbReference>
<dbReference type="GO" id="GO:0006355">
    <property type="term" value="P:regulation of DNA-templated transcription"/>
    <property type="evidence" value="ECO:0007669"/>
    <property type="project" value="InterPro"/>
</dbReference>
<dbReference type="GO" id="GO:0005737">
    <property type="term" value="C:cytoplasm"/>
    <property type="evidence" value="ECO:0007669"/>
    <property type="project" value="UniProtKB-SubCell"/>
</dbReference>
<dbReference type="EC" id="2.1.1.176" evidence="3"/>
<dbReference type="InterPro" id="IPR035926">
    <property type="entry name" value="NusB-like_sf"/>
</dbReference>
<keyword evidence="9 13" id="KW-0694">RNA-binding</keyword>
<keyword evidence="16" id="KW-1185">Reference proteome</keyword>
<dbReference type="Proteomes" id="UP000036756">
    <property type="component" value="Unassembled WGS sequence"/>
</dbReference>
<dbReference type="Gene3D" id="1.10.940.10">
    <property type="entry name" value="NusB-like"/>
    <property type="match status" value="1"/>
</dbReference>
<keyword evidence="8 13" id="KW-0949">S-adenosyl-L-methionine</keyword>
<evidence type="ECO:0000256" key="5">
    <source>
        <dbReference type="ARBA" id="ARBA00022552"/>
    </source>
</evidence>
<dbReference type="NCBIfam" id="TIGR00563">
    <property type="entry name" value="rsmB"/>
    <property type="match status" value="1"/>
</dbReference>
<dbReference type="InterPro" id="IPR006027">
    <property type="entry name" value="NusB_RsmB_TIM44"/>
</dbReference>
<evidence type="ECO:0000256" key="8">
    <source>
        <dbReference type="ARBA" id="ARBA00022691"/>
    </source>
</evidence>
<dbReference type="NCBIfam" id="NF011494">
    <property type="entry name" value="PRK14902.1"/>
    <property type="match status" value="1"/>
</dbReference>
<dbReference type="FunFam" id="3.40.50.150:FF:000022">
    <property type="entry name" value="Ribosomal RNA small subunit methyltransferase B"/>
    <property type="match status" value="1"/>
</dbReference>